<reference evidence="2" key="1">
    <citation type="submission" date="2019-08" db="EMBL/GenBank/DDBJ databases">
        <authorList>
            <person name="Kucharzyk K."/>
            <person name="Murdoch R.W."/>
            <person name="Higgins S."/>
            <person name="Loffler F."/>
        </authorList>
    </citation>
    <scope>NUCLEOTIDE SEQUENCE</scope>
</reference>
<keyword evidence="1" id="KW-1133">Transmembrane helix</keyword>
<proteinExistence type="predicted"/>
<comment type="caution">
    <text evidence="2">The sequence shown here is derived from an EMBL/GenBank/DDBJ whole genome shotgun (WGS) entry which is preliminary data.</text>
</comment>
<name>A0A645GTR5_9ZZZZ</name>
<protein>
    <submittedName>
        <fullName evidence="2">Uncharacterized protein</fullName>
    </submittedName>
</protein>
<evidence type="ECO:0000313" key="2">
    <source>
        <dbReference type="EMBL" id="MPN30145.1"/>
    </source>
</evidence>
<gene>
    <name evidence="2" type="ORF">SDC9_177603</name>
</gene>
<organism evidence="2">
    <name type="scientific">bioreactor metagenome</name>
    <dbReference type="NCBI Taxonomy" id="1076179"/>
    <lineage>
        <taxon>unclassified sequences</taxon>
        <taxon>metagenomes</taxon>
        <taxon>ecological metagenomes</taxon>
    </lineage>
</organism>
<dbReference type="EMBL" id="VSSQ01081150">
    <property type="protein sequence ID" value="MPN30145.1"/>
    <property type="molecule type" value="Genomic_DNA"/>
</dbReference>
<keyword evidence="1" id="KW-0472">Membrane</keyword>
<evidence type="ECO:0000256" key="1">
    <source>
        <dbReference type="SAM" id="Phobius"/>
    </source>
</evidence>
<accession>A0A645GTR5</accession>
<sequence length="173" mass="17444">MEFAFLARGTLLALAGSAVGAGGETRIAAAAGAALGGHVFGAVGVEVNQHLAGIKIGHHGADRHFEENVVGFASVLILAAAVGAAGRGIMALVKKIGKALLVQSGAQDDTAAASAVAAVRPAFGHELLASETAATVAAVAGFHRYAHFIHKHAPPPFDKKTRGACPRVRTCLE</sequence>
<feature type="transmembrane region" description="Helical" evidence="1">
    <location>
        <begin position="69"/>
        <end position="93"/>
    </location>
</feature>
<keyword evidence="1" id="KW-0812">Transmembrane</keyword>
<dbReference type="AlphaFoldDB" id="A0A645GTR5"/>